<accession>A0A318H085</accession>
<comment type="catalytic activity">
    <reaction evidence="7 8 9">
        <text>L-cysteine + L-glutamate + ATP = gamma-L-glutamyl-L-cysteine + ADP + phosphate + H(+)</text>
        <dbReference type="Rhea" id="RHEA:13285"/>
        <dbReference type="ChEBI" id="CHEBI:15378"/>
        <dbReference type="ChEBI" id="CHEBI:29985"/>
        <dbReference type="ChEBI" id="CHEBI:30616"/>
        <dbReference type="ChEBI" id="CHEBI:35235"/>
        <dbReference type="ChEBI" id="CHEBI:43474"/>
        <dbReference type="ChEBI" id="CHEBI:58173"/>
        <dbReference type="ChEBI" id="CHEBI:456216"/>
        <dbReference type="EC" id="6.3.2.2"/>
    </reaction>
</comment>
<comment type="similarity">
    <text evidence="2 8">Belongs to the glutamate--cysteine ligase type 1 family. Type 1 subfamily.</text>
</comment>
<dbReference type="PANTHER" id="PTHR38761:SF1">
    <property type="entry name" value="GLUTAMATE--CYSTEINE LIGASE"/>
    <property type="match status" value="1"/>
</dbReference>
<dbReference type="Proteomes" id="UP000247811">
    <property type="component" value="Unassembled WGS sequence"/>
</dbReference>
<dbReference type="OrthoDB" id="9803907at2"/>
<dbReference type="GO" id="GO:0005829">
    <property type="term" value="C:cytosol"/>
    <property type="evidence" value="ECO:0007669"/>
    <property type="project" value="TreeGrafter"/>
</dbReference>
<keyword evidence="6 8" id="KW-0067">ATP-binding</keyword>
<evidence type="ECO:0000256" key="6">
    <source>
        <dbReference type="ARBA" id="ARBA00022840"/>
    </source>
</evidence>
<evidence type="ECO:0000256" key="8">
    <source>
        <dbReference type="HAMAP-Rule" id="MF_00578"/>
    </source>
</evidence>
<sequence>MDDLLARRLRHLSDPSRSGLLSQSLRGIEREALRVDRAGQLAMTGHPVRLGSALTHPQITTDYSESLMEFITPAEPAVETVLQSLDTIHRHVARELGDGERLWSQSMPSALPAEDEIPIARYGSSHIGMLKHVYRRGLALRYGRRMQCIAGVHYNYSVAPGLWALLDEAPAAADPRAALERQSDGYLALIRNFHRYNWLLMLLFGASPALSAAFLEGREHTLQPLSPDTLYLPHATSLRMSDLGYQNDAQSRLRPPCNSLERYLASLAHAVREPHPAYERLGTHRDGEWVQMNTHVLQIENEYYATIRPKRVTERGERPIEALFERGIQYVEVRCLDIDPFVPLGIGADCARVVEVFLLWCALQDSPPCNDLSLRQQQANFAATVREGRRPGLRLLRGDGDVALVDWAQALVEQMAPVAELLDAGTGDGAHAAALQRQQAVLRDLDLSPSARVLDAVRAAGGSFHGWSLQQAERHTQALLARPLDATQQAGFAELARRSIEEQQAIERSDVGSFDAFVQAYNTRIPAALLA</sequence>
<evidence type="ECO:0000256" key="3">
    <source>
        <dbReference type="ARBA" id="ARBA00022598"/>
    </source>
</evidence>
<evidence type="ECO:0000256" key="5">
    <source>
        <dbReference type="ARBA" id="ARBA00022741"/>
    </source>
</evidence>
<gene>
    <name evidence="8" type="primary">gshA</name>
    <name evidence="11" type="ORF">C7444_10951</name>
</gene>
<dbReference type="AlphaFoldDB" id="A0A318H085"/>
<dbReference type="HAMAP" id="MF_00578">
    <property type="entry name" value="Glu_cys_ligase"/>
    <property type="match status" value="1"/>
</dbReference>
<dbReference type="EC" id="6.3.2.2" evidence="8"/>
<dbReference type="SUPFAM" id="SSF55931">
    <property type="entry name" value="Glutamine synthetase/guanido kinase"/>
    <property type="match status" value="1"/>
</dbReference>
<evidence type="ECO:0000256" key="2">
    <source>
        <dbReference type="ARBA" id="ARBA00008772"/>
    </source>
</evidence>
<dbReference type="InterPro" id="IPR006334">
    <property type="entry name" value="Glut_cys_ligase"/>
</dbReference>
<feature type="domain" description="Glutamate--cysteine ligase" evidence="10">
    <location>
        <begin position="10"/>
        <end position="382"/>
    </location>
</feature>
<dbReference type="NCBIfam" id="TIGR01434">
    <property type="entry name" value="glu_cys_ligase"/>
    <property type="match status" value="1"/>
</dbReference>
<dbReference type="PANTHER" id="PTHR38761">
    <property type="entry name" value="GLUTAMATE--CYSTEINE LIGASE"/>
    <property type="match status" value="1"/>
</dbReference>
<evidence type="ECO:0000256" key="4">
    <source>
        <dbReference type="ARBA" id="ARBA00022684"/>
    </source>
</evidence>
<keyword evidence="4 8" id="KW-0317">Glutathione biosynthesis</keyword>
<comment type="pathway">
    <text evidence="1 8 9">Sulfur metabolism; glutathione biosynthesis; glutathione from L-cysteine and L-glutamate: step 1/2.</text>
</comment>
<dbReference type="GO" id="GO:0005524">
    <property type="term" value="F:ATP binding"/>
    <property type="evidence" value="ECO:0007669"/>
    <property type="project" value="UniProtKB-KW"/>
</dbReference>
<evidence type="ECO:0000259" key="10">
    <source>
        <dbReference type="Pfam" id="PF04262"/>
    </source>
</evidence>
<dbReference type="GO" id="GO:0006750">
    <property type="term" value="P:glutathione biosynthetic process"/>
    <property type="evidence" value="ECO:0007669"/>
    <property type="project" value="UniProtKB-UniRule"/>
</dbReference>
<proteinExistence type="inferred from homology"/>
<evidence type="ECO:0000256" key="1">
    <source>
        <dbReference type="ARBA" id="ARBA00005006"/>
    </source>
</evidence>
<dbReference type="RefSeq" id="WP_110400922.1">
    <property type="nucleotide sequence ID" value="NZ_QJJS01000009.1"/>
</dbReference>
<dbReference type="GO" id="GO:0046872">
    <property type="term" value="F:metal ion binding"/>
    <property type="evidence" value="ECO:0007669"/>
    <property type="project" value="TreeGrafter"/>
</dbReference>
<evidence type="ECO:0000256" key="7">
    <source>
        <dbReference type="ARBA" id="ARBA00048819"/>
    </source>
</evidence>
<keyword evidence="5 8" id="KW-0547">Nucleotide-binding</keyword>
<comment type="caution">
    <text evidence="11">The sequence shown here is derived from an EMBL/GenBank/DDBJ whole genome shotgun (WGS) entry which is preliminary data.</text>
</comment>
<evidence type="ECO:0000256" key="9">
    <source>
        <dbReference type="RuleBase" id="RU004391"/>
    </source>
</evidence>
<dbReference type="InterPro" id="IPR007370">
    <property type="entry name" value="Glu_cys_ligase"/>
</dbReference>
<dbReference type="UniPathway" id="UPA00142">
    <property type="reaction ID" value="UER00209"/>
</dbReference>
<reference evidence="11 12" key="1">
    <citation type="submission" date="2018-05" db="EMBL/GenBank/DDBJ databases">
        <title>Genomic Encyclopedia of Type Strains, Phase IV (KMG-IV): sequencing the most valuable type-strain genomes for metagenomic binning, comparative biology and taxonomic classification.</title>
        <authorList>
            <person name="Goeker M."/>
        </authorList>
    </citation>
    <scope>NUCLEOTIDE SEQUENCE [LARGE SCALE GENOMIC DNA]</scope>
    <source>
        <strain evidence="11 12">DSM 566</strain>
    </source>
</reference>
<dbReference type="GO" id="GO:0004357">
    <property type="term" value="F:glutamate-cysteine ligase activity"/>
    <property type="evidence" value="ECO:0007669"/>
    <property type="project" value="UniProtKB-UniRule"/>
</dbReference>
<organism evidence="11 12">
    <name type="scientific">Sphaerotilus hippei</name>
    <dbReference type="NCBI Taxonomy" id="744406"/>
    <lineage>
        <taxon>Bacteria</taxon>
        <taxon>Pseudomonadati</taxon>
        <taxon>Pseudomonadota</taxon>
        <taxon>Betaproteobacteria</taxon>
        <taxon>Burkholderiales</taxon>
        <taxon>Sphaerotilaceae</taxon>
        <taxon>Sphaerotilus</taxon>
    </lineage>
</organism>
<evidence type="ECO:0000313" key="11">
    <source>
        <dbReference type="EMBL" id="PXW95483.1"/>
    </source>
</evidence>
<dbReference type="Pfam" id="PF04262">
    <property type="entry name" value="Glu_cys_ligase"/>
    <property type="match status" value="1"/>
</dbReference>
<name>A0A318H085_9BURK</name>
<dbReference type="InterPro" id="IPR014746">
    <property type="entry name" value="Gln_synth/guanido_kin_cat_dom"/>
</dbReference>
<dbReference type="EMBL" id="QJJS01000009">
    <property type="protein sequence ID" value="PXW95483.1"/>
    <property type="molecule type" value="Genomic_DNA"/>
</dbReference>
<protein>
    <recommendedName>
        <fullName evidence="8">Glutamate--cysteine ligase</fullName>
        <ecNumber evidence="8">6.3.2.2</ecNumber>
    </recommendedName>
    <alternativeName>
        <fullName evidence="8">Gamma-ECS</fullName>
        <shortName evidence="8">GCS</shortName>
    </alternativeName>
    <alternativeName>
        <fullName evidence="8">Gamma-glutamylcysteine synthetase</fullName>
    </alternativeName>
</protein>
<keyword evidence="3 8" id="KW-0436">Ligase</keyword>
<evidence type="ECO:0000313" key="12">
    <source>
        <dbReference type="Proteomes" id="UP000247811"/>
    </source>
</evidence>
<dbReference type="Gene3D" id="3.30.590.20">
    <property type="match status" value="1"/>
</dbReference>
<keyword evidence="12" id="KW-1185">Reference proteome</keyword>